<dbReference type="GO" id="GO:0005524">
    <property type="term" value="F:ATP binding"/>
    <property type="evidence" value="ECO:0007669"/>
    <property type="project" value="TreeGrafter"/>
</dbReference>
<protein>
    <recommendedName>
        <fullName evidence="7">Tryptophan synthase beta chain-like PALP domain-containing protein</fullName>
    </recommendedName>
</protein>
<dbReference type="InterPro" id="IPR036052">
    <property type="entry name" value="TrpB-like_PALP_sf"/>
</dbReference>
<dbReference type="GO" id="GO:0003941">
    <property type="term" value="F:L-serine ammonia-lyase activity"/>
    <property type="evidence" value="ECO:0007669"/>
    <property type="project" value="TreeGrafter"/>
</dbReference>
<gene>
    <name evidence="8" type="ORF">METZ01_LOCUS152533</name>
</gene>
<dbReference type="PANTHER" id="PTHR43050:SF1">
    <property type="entry name" value="SERINE RACEMASE"/>
    <property type="match status" value="1"/>
</dbReference>
<dbReference type="GO" id="GO:0030170">
    <property type="term" value="F:pyridoxal phosphate binding"/>
    <property type="evidence" value="ECO:0007669"/>
    <property type="project" value="InterPro"/>
</dbReference>
<name>A0A382AE43_9ZZZZ</name>
<reference evidence="8" key="1">
    <citation type="submission" date="2018-05" db="EMBL/GenBank/DDBJ databases">
        <authorList>
            <person name="Lanie J.A."/>
            <person name="Ng W.-L."/>
            <person name="Kazmierczak K.M."/>
            <person name="Andrzejewski T.M."/>
            <person name="Davidsen T.M."/>
            <person name="Wayne K.J."/>
            <person name="Tettelin H."/>
            <person name="Glass J.I."/>
            <person name="Rusch D."/>
            <person name="Podicherti R."/>
            <person name="Tsui H.-C.T."/>
            <person name="Winkler M.E."/>
        </authorList>
    </citation>
    <scope>NUCLEOTIDE SEQUENCE</scope>
</reference>
<dbReference type="PROSITE" id="PS00165">
    <property type="entry name" value="DEHYDRATASE_SER_THR"/>
    <property type="match status" value="1"/>
</dbReference>
<evidence type="ECO:0000259" key="7">
    <source>
        <dbReference type="Pfam" id="PF00291"/>
    </source>
</evidence>
<proteinExistence type="predicted"/>
<dbReference type="GO" id="GO:0000287">
    <property type="term" value="F:magnesium ion binding"/>
    <property type="evidence" value="ECO:0007669"/>
    <property type="project" value="TreeGrafter"/>
</dbReference>
<dbReference type="GO" id="GO:0018114">
    <property type="term" value="F:threonine racemase activity"/>
    <property type="evidence" value="ECO:0007669"/>
    <property type="project" value="TreeGrafter"/>
</dbReference>
<feature type="non-terminal residue" evidence="8">
    <location>
        <position position="88"/>
    </location>
</feature>
<comment type="cofactor">
    <cofactor evidence="1">
        <name>Ca(2+)</name>
        <dbReference type="ChEBI" id="CHEBI:29108"/>
    </cofactor>
</comment>
<sequence>MSKMLPKVSNVEEAVTRLRNWVIETPVLESDILNERAGTRVLVKAESLQRGGSFKIRGALNHLLQLSPDECRAGVVAFSSGNHAQGVA</sequence>
<evidence type="ECO:0000256" key="6">
    <source>
        <dbReference type="ARBA" id="ARBA00022898"/>
    </source>
</evidence>
<dbReference type="GO" id="GO:0030378">
    <property type="term" value="F:serine racemase activity"/>
    <property type="evidence" value="ECO:0007669"/>
    <property type="project" value="TreeGrafter"/>
</dbReference>
<dbReference type="AlphaFoldDB" id="A0A382AE43"/>
<dbReference type="Pfam" id="PF00291">
    <property type="entry name" value="PALP"/>
    <property type="match status" value="1"/>
</dbReference>
<dbReference type="Gene3D" id="3.40.50.1100">
    <property type="match status" value="2"/>
</dbReference>
<organism evidence="8">
    <name type="scientific">marine metagenome</name>
    <dbReference type="NCBI Taxonomy" id="408172"/>
    <lineage>
        <taxon>unclassified sequences</taxon>
        <taxon>metagenomes</taxon>
        <taxon>ecological metagenomes</taxon>
    </lineage>
</organism>
<evidence type="ECO:0000256" key="2">
    <source>
        <dbReference type="ARBA" id="ARBA00001933"/>
    </source>
</evidence>
<dbReference type="EMBL" id="UINC01024965">
    <property type="protein sequence ID" value="SVA99679.1"/>
    <property type="molecule type" value="Genomic_DNA"/>
</dbReference>
<dbReference type="GO" id="GO:0070179">
    <property type="term" value="P:D-serine biosynthetic process"/>
    <property type="evidence" value="ECO:0007669"/>
    <property type="project" value="TreeGrafter"/>
</dbReference>
<keyword evidence="5" id="KW-0460">Magnesium</keyword>
<comment type="cofactor">
    <cofactor evidence="3">
        <name>Mn(2+)</name>
        <dbReference type="ChEBI" id="CHEBI:29035"/>
    </cofactor>
</comment>
<evidence type="ECO:0000256" key="5">
    <source>
        <dbReference type="ARBA" id="ARBA00022842"/>
    </source>
</evidence>
<comment type="cofactor">
    <cofactor evidence="4">
        <name>Mg(2+)</name>
        <dbReference type="ChEBI" id="CHEBI:18420"/>
    </cofactor>
</comment>
<dbReference type="InterPro" id="IPR001926">
    <property type="entry name" value="TrpB-like_PALP"/>
</dbReference>
<keyword evidence="6" id="KW-0663">Pyridoxal phosphate</keyword>
<dbReference type="SUPFAM" id="SSF53686">
    <property type="entry name" value="Tryptophan synthase beta subunit-like PLP-dependent enzymes"/>
    <property type="match status" value="1"/>
</dbReference>
<dbReference type="PANTHER" id="PTHR43050">
    <property type="entry name" value="SERINE / THREONINE RACEMASE FAMILY MEMBER"/>
    <property type="match status" value="1"/>
</dbReference>
<comment type="cofactor">
    <cofactor evidence="2">
        <name>pyridoxal 5'-phosphate</name>
        <dbReference type="ChEBI" id="CHEBI:597326"/>
    </cofactor>
</comment>
<evidence type="ECO:0000256" key="4">
    <source>
        <dbReference type="ARBA" id="ARBA00001946"/>
    </source>
</evidence>
<evidence type="ECO:0000256" key="1">
    <source>
        <dbReference type="ARBA" id="ARBA00001913"/>
    </source>
</evidence>
<evidence type="ECO:0000256" key="3">
    <source>
        <dbReference type="ARBA" id="ARBA00001936"/>
    </source>
</evidence>
<accession>A0A382AE43</accession>
<evidence type="ECO:0000313" key="8">
    <source>
        <dbReference type="EMBL" id="SVA99679.1"/>
    </source>
</evidence>
<dbReference type="InterPro" id="IPR000634">
    <property type="entry name" value="Ser/Thr_deHydtase_PyrdxlP-BS"/>
</dbReference>
<feature type="domain" description="Tryptophan synthase beta chain-like PALP" evidence="7">
    <location>
        <begin position="22"/>
        <end position="88"/>
    </location>
</feature>